<feature type="region of interest" description="Disordered" evidence="3">
    <location>
        <begin position="21"/>
        <end position="48"/>
    </location>
</feature>
<dbReference type="EMBL" id="JAHRIO010081294">
    <property type="protein sequence ID" value="MEQ2185316.1"/>
    <property type="molecule type" value="Genomic_DNA"/>
</dbReference>
<dbReference type="Gene3D" id="3.20.20.140">
    <property type="entry name" value="Metal-dependent hydrolases"/>
    <property type="match status" value="2"/>
</dbReference>
<evidence type="ECO:0000313" key="4">
    <source>
        <dbReference type="EMBL" id="MEQ2185316.1"/>
    </source>
</evidence>
<comment type="similarity">
    <text evidence="1">Belongs to the metallo-dependent hydrolases superfamily. Adenosine and AMP deaminases family.</text>
</comment>
<evidence type="ECO:0000256" key="3">
    <source>
        <dbReference type="SAM" id="MobiDB-lite"/>
    </source>
</evidence>
<proteinExistence type="inferred from homology"/>
<accession>A0ABV0PPJ0</accession>
<dbReference type="SUPFAM" id="SSF51556">
    <property type="entry name" value="Metallo-dependent hydrolases"/>
    <property type="match status" value="1"/>
</dbReference>
<comment type="caution">
    <text evidence="4">The sequence shown here is derived from an EMBL/GenBank/DDBJ whole genome shotgun (WGS) entry which is preliminary data.</text>
</comment>
<dbReference type="InterPro" id="IPR006329">
    <property type="entry name" value="AMPD"/>
</dbReference>
<dbReference type="InterPro" id="IPR032466">
    <property type="entry name" value="Metal_Hydrolase"/>
</dbReference>
<dbReference type="PANTHER" id="PTHR11359:SF3">
    <property type="entry name" value="AMP DEAMINASE 2"/>
    <property type="match status" value="1"/>
</dbReference>
<dbReference type="PANTHER" id="PTHR11359">
    <property type="entry name" value="AMP DEAMINASE"/>
    <property type="match status" value="1"/>
</dbReference>
<reference evidence="4 5" key="1">
    <citation type="submission" date="2021-06" db="EMBL/GenBank/DDBJ databases">
        <authorList>
            <person name="Palmer J.M."/>
        </authorList>
    </citation>
    <scope>NUCLEOTIDE SEQUENCE [LARGE SCALE GENOMIC DNA]</scope>
    <source>
        <strain evidence="4 5">GA_2019</strain>
        <tissue evidence="4">Muscle</tissue>
    </source>
</reference>
<feature type="compositionally biased region" description="Basic and acidic residues" evidence="3">
    <location>
        <begin position="33"/>
        <end position="48"/>
    </location>
</feature>
<gene>
    <name evidence="4" type="ORF">GOODEAATRI_016872</name>
</gene>
<evidence type="ECO:0000313" key="5">
    <source>
        <dbReference type="Proteomes" id="UP001476798"/>
    </source>
</evidence>
<evidence type="ECO:0000256" key="2">
    <source>
        <dbReference type="ARBA" id="ARBA00023080"/>
    </source>
</evidence>
<dbReference type="Pfam" id="PF19326">
    <property type="entry name" value="AMP_deaminase"/>
    <property type="match status" value="1"/>
</dbReference>
<name>A0ABV0PPJ0_9TELE</name>
<dbReference type="Proteomes" id="UP001476798">
    <property type="component" value="Unassembled WGS sequence"/>
</dbReference>
<keyword evidence="5" id="KW-1185">Reference proteome</keyword>
<keyword evidence="2" id="KW-0546">Nucleotide metabolism</keyword>
<organism evidence="4 5">
    <name type="scientific">Goodea atripinnis</name>
    <dbReference type="NCBI Taxonomy" id="208336"/>
    <lineage>
        <taxon>Eukaryota</taxon>
        <taxon>Metazoa</taxon>
        <taxon>Chordata</taxon>
        <taxon>Craniata</taxon>
        <taxon>Vertebrata</taxon>
        <taxon>Euteleostomi</taxon>
        <taxon>Actinopterygii</taxon>
        <taxon>Neopterygii</taxon>
        <taxon>Teleostei</taxon>
        <taxon>Neoteleostei</taxon>
        <taxon>Acanthomorphata</taxon>
        <taxon>Ovalentaria</taxon>
        <taxon>Atherinomorphae</taxon>
        <taxon>Cyprinodontiformes</taxon>
        <taxon>Goodeidae</taxon>
        <taxon>Goodea</taxon>
    </lineage>
</organism>
<protein>
    <submittedName>
        <fullName evidence="4">Uncharacterized protein</fullName>
    </submittedName>
</protein>
<sequence>FEPDILLRAKQEFMKTDSATDLEFMKEQSQAPNKEERDPVPEKEYQRVSISGEEKCGVPFTDLLDAAKCVVKALFIRQKYMGLSLQSFCRTTARYLQELSERPLYLDIYEEEEDFAETTETSITAVHPSASDTHPYENQDPASMPPDVGYGCKMVNGVDTHIHASSCMNQKHLLRFIKRAMKKYPKDIVHMEKGKGQTLMEVFESMNLTAFDLSVDTLDMHAEVMADLEESKYQNVELRLSVYGRSRNEWDKLAKWAVRHQVYSDNVRWLVQVPRLL</sequence>
<evidence type="ECO:0000256" key="1">
    <source>
        <dbReference type="ARBA" id="ARBA00006676"/>
    </source>
</evidence>
<feature type="non-terminal residue" evidence="4">
    <location>
        <position position="1"/>
    </location>
</feature>